<dbReference type="GO" id="GO:0031123">
    <property type="term" value="P:RNA 3'-end processing"/>
    <property type="evidence" value="ECO:0007669"/>
    <property type="project" value="InterPro"/>
</dbReference>
<sequence>MQASIPPKPLIHIRGNRGRTIDFDFKMNLMSLLVPDDMSRRMDYIRCVAPGELAFRGGAKPDVLPEVGDRELEEWCRRFIEDPAPVKSFALGRVVANMDALSIEGQIRSLIASTQYKGQVNISSPVTHANVKVMSAEKPSKLYLGMKNLFSSKHKYEVVQSVWPFASARNGEDGRRCMVQSEEVWWREWRDSIKYAVAQKRQNGAYVTNADKLEALMEGKGKGVTSIDWGGSDFDEQGVNAENASQLNCLRAAILAAIGQTRSEPYNMHMTVAQCEDTTRSSKVDFLLEKLRRLPPVSWEASQLAVLVRVPSGQMKQWGLINLVSPSLVICGDLFGMERETALTVIPQRTWHFSDQLLVWQPVDTVSPEASHSDAELVENLIVASWNVLAEFHWPPSRTRYPLIVDNLVAGTALADIVVLQEVTDDFLPFLLEDGRIRKPYIQGLTDGAVAAKERELQRILSHLKSDYPANQWVIAGDFNITTSSYTVDNAVKKGAITAQTGNVLRNIETTLAEANLLDVWMVSRIEAGVSDNLKGDVGHIFEGEQGATFDPRENPHAAKMVGSGLNNRPQRYDRILVKSGGPFRISRFNMFGFITGKGETREGPLYASDHWGIRCLLHRFDSKNAAATSAQVVHVQPKKAPAGLSDVAVLRRSMENLNIFPTEQDEAIRKEALQLLQHTLLDSDQTTGDQTRGRPAFMLVPVGSYGLGTWSRTSDIDCLCIGSISPRVFFILARQRLRKSGNPGVRLLRKVKAKTGTMLEVEVLGVKCDLQYCQASSVVEQWPDMLKRPPSDPAFSLPMQTLLKLKPARDLFYLQRSVPDLAQFRMSFQAIKTWAKARGIYAAKFGYLGGIHLSVMLVRVCKMLLHDGGVVSTADIITAFFDHYSQLDWQRDMVFDPFFHKNLRYHRTPREAMCLLGWHSPTLNTAQTASVPATKIISAELCQATAQLSREGTSWQSLLSIPDSSHSENMTPGASNFLGSFRSFINLRVHYWGASLERGSRLVGWLESRCASLLVDVNKRVPELSARIWPARFVDSSNSEAKETQGDYQGSYLIGLEWMNSDEKPSKDNLEAAHSNLRAVLKQFEKLIMSDEKYFDPKTSWFSATVVKGSELNDLHLDDREWGVHVDGDDDSDTEDEEEDDDVGEEYQEWLADKVAKKGKSARQRSTTVRKPEGAGKFRAALDVLNRLRWDPNIDSNDFLIGYEDRFLGPQEKALSAWKSEQTHEEFIPQHRILWFKRRSDDVIVWHRSERIDLLFKKTL</sequence>
<dbReference type="InterPro" id="IPR036691">
    <property type="entry name" value="Endo/exonu/phosph_ase_sf"/>
</dbReference>
<feature type="region of interest" description="Disordered" evidence="9">
    <location>
        <begin position="1123"/>
        <end position="1144"/>
    </location>
</feature>
<protein>
    <recommendedName>
        <fullName evidence="3">polynucleotide adenylyltransferase</fullName>
        <ecNumber evidence="3">2.7.7.19</ecNumber>
    </recommendedName>
</protein>
<dbReference type="GO" id="GO:0006397">
    <property type="term" value="P:mRNA processing"/>
    <property type="evidence" value="ECO:0007669"/>
    <property type="project" value="UniProtKB-KW"/>
</dbReference>
<comment type="similarity">
    <text evidence="2">Belongs to the poly(A) polymerase family.</text>
</comment>
<dbReference type="InterPro" id="IPR011068">
    <property type="entry name" value="NuclTrfase_I-like_C"/>
</dbReference>
<keyword evidence="6" id="KW-0547">Nucleotide-binding</keyword>
<dbReference type="OrthoDB" id="10263155at2759"/>
<keyword evidence="7" id="KW-0067">ATP-binding</keyword>
<dbReference type="PANTHER" id="PTHR10682">
    <property type="entry name" value="POLY A POLYMERASE"/>
    <property type="match status" value="1"/>
</dbReference>
<dbReference type="InterPro" id="IPR040459">
    <property type="entry name" value="MJ1316"/>
</dbReference>
<dbReference type="GO" id="GO:0003723">
    <property type="term" value="F:RNA binding"/>
    <property type="evidence" value="ECO:0007669"/>
    <property type="project" value="InterPro"/>
</dbReference>
<dbReference type="EMBL" id="PUHP01001157">
    <property type="protein sequence ID" value="TQN66609.1"/>
    <property type="molecule type" value="Genomic_DNA"/>
</dbReference>
<evidence type="ECO:0000256" key="5">
    <source>
        <dbReference type="ARBA" id="ARBA00022679"/>
    </source>
</evidence>
<evidence type="ECO:0000313" key="13">
    <source>
        <dbReference type="Proteomes" id="UP000326340"/>
    </source>
</evidence>
<organism evidence="12 13">
    <name type="scientific">Colletotrichum shisoi</name>
    <dbReference type="NCBI Taxonomy" id="2078593"/>
    <lineage>
        <taxon>Eukaryota</taxon>
        <taxon>Fungi</taxon>
        <taxon>Dikarya</taxon>
        <taxon>Ascomycota</taxon>
        <taxon>Pezizomycotina</taxon>
        <taxon>Sordariomycetes</taxon>
        <taxon>Hypocreomycetidae</taxon>
        <taxon>Glomerellales</taxon>
        <taxon>Glomerellaceae</taxon>
        <taxon>Colletotrichum</taxon>
        <taxon>Colletotrichum destructivum species complex</taxon>
    </lineage>
</organism>
<dbReference type="SUPFAM" id="SSF56219">
    <property type="entry name" value="DNase I-like"/>
    <property type="match status" value="1"/>
</dbReference>
<feature type="non-terminal residue" evidence="12">
    <location>
        <position position="1261"/>
    </location>
</feature>
<dbReference type="EC" id="2.7.7.19" evidence="3"/>
<evidence type="ECO:0000256" key="2">
    <source>
        <dbReference type="ARBA" id="ARBA00010912"/>
    </source>
</evidence>
<keyword evidence="4" id="KW-0507">mRNA processing</keyword>
<evidence type="ECO:0000256" key="6">
    <source>
        <dbReference type="ARBA" id="ARBA00022741"/>
    </source>
</evidence>
<accession>A0A5Q4BJ58</accession>
<evidence type="ECO:0000256" key="9">
    <source>
        <dbReference type="SAM" id="MobiDB-lite"/>
    </source>
</evidence>
<dbReference type="Pfam" id="PF04928">
    <property type="entry name" value="PAP_central"/>
    <property type="match status" value="1"/>
</dbReference>
<keyword evidence="8" id="KW-0539">Nucleus</keyword>
<evidence type="ECO:0000256" key="1">
    <source>
        <dbReference type="ARBA" id="ARBA00004123"/>
    </source>
</evidence>
<name>A0A5Q4BJ58_9PEZI</name>
<dbReference type="GO" id="GO:1990817">
    <property type="term" value="F:poly(A) RNA polymerase activity"/>
    <property type="evidence" value="ECO:0007669"/>
    <property type="project" value="UniProtKB-EC"/>
</dbReference>
<gene>
    <name evidence="12" type="primary">PAPOLG</name>
    <name evidence="12" type="ORF">CSHISOI_08853</name>
</gene>
<dbReference type="Pfam" id="PF13563">
    <property type="entry name" value="2_5_RNA_ligase2"/>
    <property type="match status" value="1"/>
</dbReference>
<comment type="subcellular location">
    <subcellularLocation>
        <location evidence="1">Nucleus</location>
    </subcellularLocation>
</comment>
<dbReference type="SUPFAM" id="SSF81631">
    <property type="entry name" value="PAP/OAS1 substrate-binding domain"/>
    <property type="match status" value="1"/>
</dbReference>
<evidence type="ECO:0000256" key="3">
    <source>
        <dbReference type="ARBA" id="ARBA00012388"/>
    </source>
</evidence>
<feature type="compositionally biased region" description="Acidic residues" evidence="9">
    <location>
        <begin position="1129"/>
        <end position="1144"/>
    </location>
</feature>
<comment type="caution">
    <text evidence="12">The sequence shown here is derived from an EMBL/GenBank/DDBJ whole genome shotgun (WGS) entry which is preliminary data.</text>
</comment>
<dbReference type="Pfam" id="PF04457">
    <property type="entry name" value="MJ1316"/>
    <property type="match status" value="1"/>
</dbReference>
<evidence type="ECO:0000256" key="7">
    <source>
        <dbReference type="ARBA" id="ARBA00022840"/>
    </source>
</evidence>
<dbReference type="InterPro" id="IPR043519">
    <property type="entry name" value="NT_sf"/>
</dbReference>
<dbReference type="InterPro" id="IPR007012">
    <property type="entry name" value="PolA_pol_cen_dom"/>
</dbReference>
<dbReference type="GO" id="GO:0005524">
    <property type="term" value="F:ATP binding"/>
    <property type="evidence" value="ECO:0007669"/>
    <property type="project" value="UniProtKB-KW"/>
</dbReference>
<evidence type="ECO:0000259" key="11">
    <source>
        <dbReference type="Pfam" id="PF04928"/>
    </source>
</evidence>
<proteinExistence type="inferred from homology"/>
<evidence type="ECO:0000313" key="12">
    <source>
        <dbReference type="EMBL" id="TQN66609.1"/>
    </source>
</evidence>
<dbReference type="GO" id="GO:0005634">
    <property type="term" value="C:nucleus"/>
    <property type="evidence" value="ECO:0007669"/>
    <property type="project" value="UniProtKB-SubCell"/>
</dbReference>
<feature type="domain" description="MJ1316 RNA cyclic group end recognition" evidence="10">
    <location>
        <begin position="1179"/>
        <end position="1249"/>
    </location>
</feature>
<evidence type="ECO:0000256" key="8">
    <source>
        <dbReference type="ARBA" id="ARBA00023242"/>
    </source>
</evidence>
<dbReference type="Gene3D" id="3.30.460.10">
    <property type="entry name" value="Beta Polymerase, domain 2"/>
    <property type="match status" value="1"/>
</dbReference>
<dbReference type="Gene3D" id="3.60.10.10">
    <property type="entry name" value="Endonuclease/exonuclease/phosphatase"/>
    <property type="match status" value="1"/>
</dbReference>
<dbReference type="SUPFAM" id="SSF55003">
    <property type="entry name" value="PAP/Archaeal CCA-adding enzyme, C-terminal domain"/>
    <property type="match status" value="1"/>
</dbReference>
<evidence type="ECO:0000259" key="10">
    <source>
        <dbReference type="Pfam" id="PF04457"/>
    </source>
</evidence>
<feature type="domain" description="Poly(A) polymerase central" evidence="11">
    <location>
        <begin position="824"/>
        <end position="958"/>
    </location>
</feature>
<dbReference type="Proteomes" id="UP000326340">
    <property type="component" value="Unassembled WGS sequence"/>
</dbReference>
<dbReference type="SUPFAM" id="SSF81301">
    <property type="entry name" value="Nucleotidyltransferase"/>
    <property type="match status" value="1"/>
</dbReference>
<keyword evidence="5" id="KW-0808">Transferase</keyword>
<dbReference type="AlphaFoldDB" id="A0A5Q4BJ58"/>
<dbReference type="PANTHER" id="PTHR10682:SF23">
    <property type="entry name" value="POLYNUCLEOTIDE ADENYLYLTRANSFERASE"/>
    <property type="match status" value="1"/>
</dbReference>
<dbReference type="Gene3D" id="1.10.1410.10">
    <property type="match status" value="1"/>
</dbReference>
<reference evidence="12 13" key="1">
    <citation type="journal article" date="2019" name="Sci. Rep.">
        <title>Colletotrichum shisoi sp. nov., an anthracnose pathogen of Perilla frutescens in Japan: molecular phylogenetic, morphological and genomic evidence.</title>
        <authorList>
            <person name="Gan P."/>
            <person name="Tsushima A."/>
            <person name="Hiroyama R."/>
            <person name="Narusaka M."/>
            <person name="Takano Y."/>
            <person name="Narusaka Y."/>
            <person name="Kawaradani M."/>
            <person name="Damm U."/>
            <person name="Shirasu K."/>
        </authorList>
    </citation>
    <scope>NUCLEOTIDE SEQUENCE [LARGE SCALE GENOMIC DNA]</scope>
    <source>
        <strain evidence="12 13">PG-2018a</strain>
    </source>
</reference>
<evidence type="ECO:0000256" key="4">
    <source>
        <dbReference type="ARBA" id="ARBA00022664"/>
    </source>
</evidence>
<keyword evidence="13" id="KW-1185">Reference proteome</keyword>